<comment type="caution">
    <text evidence="1">The sequence shown here is derived from an EMBL/GenBank/DDBJ whole genome shotgun (WGS) entry which is preliminary data.</text>
</comment>
<keyword evidence="2" id="KW-1185">Reference proteome</keyword>
<accession>A0ABQ9YHH7</accession>
<sequence>MWGEDSNTTVSSSLLVYLMPFSDTAIVGGSNAVDIDHCGHFGVGCASIRNALDQVKTSESDSLVLSFESGATLSESFSFTTSQTVSFESSSESLQTITVEAQGKLRVSSGKLALNTLSFATTALTFLSSLISMNGGSLSVSKCTFTGFSSSESGAIVSGSLGSSSSLVVSGSSFVSCRSSKNGGALSVVCAPNTPSSSLVIKASFSSCLCGDGQNGDWVFVSGRELSKVIVPSNWEATTSGLTQPGDSSRLWGVDSSPSGSSLASSTLLVYLIGHRSGWIFTSSSLGSEEIGCGESSTPCRTLSTSFSRLSSSPSNTLTVTDSSTLDFTLTSTFLALTITGMSSPLKPLSVTSTGRFSIPSNELSLAHLALSPSTNPFPFTLISISESGVVSVTSCLFSSFTLSNSPLIDHQNGELSLYSSSFSNIHRSEGSGSCLHSALDGNMKLEVDDVWMDDVSVSDGKGDGFFISFPSSLTSNVASFTLTNLHFASSPSQSSNTNPHFLFLTGFNLSSWIGVDDSRFSGSFEGKDVDAEWLWTEDRHADIQLSTSLLFYLTAHVGPVGVDESGYDIAKCGYHSVWCLTLPLALAKLPSSGSSTVVVQVRVEINETIAFSSSTIISGRAATSQLEVGEDAHFEVQTIDVNIEVSTLVITLPSELSSSCMFSASGGSLTFTTVSFVSSDPANEYSSQLIHSTAPLSLSNVNVSSASLSDNALIESLSDVLVDGCHFSSVSRSTGLGSVIEANISETTEMKVTHSTFENCKSDSTTNWILLKGLNTLISQVSSWEGTLSRSSDRSSVMIESDGHEPFSLVDILFPPVVSSSVFVGGRGIDDLTSCGDESAPGRTISIGFKVGLTRPDASETITVSLIEHAGFGVCVWVGSESLLITAGLKRTRLLIEDDLEKDRDGSGVVNVEGGSVTLSGLTLLLPTFASSKTTARPVSLVFGSGTVLFSNVLISQSSSQNVDLGLCWIVGGSLSIDQVQISQLEMSEDACLIVAASETKPLQCLIQHSAITQTTSNNSPLLVFSSSSPFSQFQVLGCTFSHSTTSQTATQTGPTASLVAISTNQTELSMKDATFEECSTTPSSSVASIIHVTVFPHHSQRVCSIRVIRCNFLSSQSASLPTSFIHFTLHSPHACVLFEDSLFSESIQTNTKTGVLIEYSTGLPIVTRRRTVFKHCAVVLSGIVERSSIQHNLLYDDL</sequence>
<name>A0ABQ9YHH7_9EUKA</name>
<gene>
    <name evidence="1" type="ORF">BLNAU_2118</name>
</gene>
<proteinExistence type="predicted"/>
<reference evidence="1 2" key="1">
    <citation type="journal article" date="2022" name="bioRxiv">
        <title>Genomics of Preaxostyla Flagellates Illuminates Evolutionary Transitions and the Path Towards Mitochondrial Loss.</title>
        <authorList>
            <person name="Novak L.V.F."/>
            <person name="Treitli S.C."/>
            <person name="Pyrih J."/>
            <person name="Halakuc P."/>
            <person name="Pipaliya S.V."/>
            <person name="Vacek V."/>
            <person name="Brzon O."/>
            <person name="Soukal P."/>
            <person name="Eme L."/>
            <person name="Dacks J.B."/>
            <person name="Karnkowska A."/>
            <person name="Elias M."/>
            <person name="Hampl V."/>
        </authorList>
    </citation>
    <scope>NUCLEOTIDE SEQUENCE [LARGE SCALE GENOMIC DNA]</scope>
    <source>
        <strain evidence="1">NAU3</strain>
        <tissue evidence="1">Gut</tissue>
    </source>
</reference>
<evidence type="ECO:0000313" key="2">
    <source>
        <dbReference type="Proteomes" id="UP001281761"/>
    </source>
</evidence>
<evidence type="ECO:0000313" key="1">
    <source>
        <dbReference type="EMBL" id="KAK2963095.1"/>
    </source>
</evidence>
<dbReference type="EMBL" id="JARBJD010000008">
    <property type="protein sequence ID" value="KAK2963095.1"/>
    <property type="molecule type" value="Genomic_DNA"/>
</dbReference>
<organism evidence="1 2">
    <name type="scientific">Blattamonas nauphoetae</name>
    <dbReference type="NCBI Taxonomy" id="2049346"/>
    <lineage>
        <taxon>Eukaryota</taxon>
        <taxon>Metamonada</taxon>
        <taxon>Preaxostyla</taxon>
        <taxon>Oxymonadida</taxon>
        <taxon>Blattamonas</taxon>
    </lineage>
</organism>
<dbReference type="Proteomes" id="UP001281761">
    <property type="component" value="Unassembled WGS sequence"/>
</dbReference>
<protein>
    <submittedName>
        <fullName evidence="1">Uncharacterized protein</fullName>
    </submittedName>
</protein>